<organism evidence="2 3">
    <name type="scientific">Senna tora</name>
    <dbReference type="NCBI Taxonomy" id="362788"/>
    <lineage>
        <taxon>Eukaryota</taxon>
        <taxon>Viridiplantae</taxon>
        <taxon>Streptophyta</taxon>
        <taxon>Embryophyta</taxon>
        <taxon>Tracheophyta</taxon>
        <taxon>Spermatophyta</taxon>
        <taxon>Magnoliopsida</taxon>
        <taxon>eudicotyledons</taxon>
        <taxon>Gunneridae</taxon>
        <taxon>Pentapetalae</taxon>
        <taxon>rosids</taxon>
        <taxon>fabids</taxon>
        <taxon>Fabales</taxon>
        <taxon>Fabaceae</taxon>
        <taxon>Caesalpinioideae</taxon>
        <taxon>Cassia clade</taxon>
        <taxon>Senna</taxon>
    </lineage>
</organism>
<feature type="compositionally biased region" description="Basic and acidic residues" evidence="1">
    <location>
        <begin position="8"/>
        <end position="18"/>
    </location>
</feature>
<proteinExistence type="predicted"/>
<evidence type="ECO:0000313" key="3">
    <source>
        <dbReference type="Proteomes" id="UP000634136"/>
    </source>
</evidence>
<protein>
    <submittedName>
        <fullName evidence="2">Uncharacterized protein</fullName>
    </submittedName>
</protein>
<gene>
    <name evidence="2" type="ORF">G2W53_000149</name>
</gene>
<comment type="caution">
    <text evidence="2">The sequence shown here is derived from an EMBL/GenBank/DDBJ whole genome shotgun (WGS) entry which is preliminary data.</text>
</comment>
<dbReference type="Proteomes" id="UP000634136">
    <property type="component" value="Unassembled WGS sequence"/>
</dbReference>
<dbReference type="EMBL" id="JAAIUW010000001">
    <property type="protein sequence ID" value="KAF7843244.1"/>
    <property type="molecule type" value="Genomic_DNA"/>
</dbReference>
<accession>A0A834XF52</accession>
<sequence>MRMPSPGDRSREKAEPKLTNELLQVKPWSRTR</sequence>
<evidence type="ECO:0000256" key="1">
    <source>
        <dbReference type="SAM" id="MobiDB-lite"/>
    </source>
</evidence>
<evidence type="ECO:0000313" key="2">
    <source>
        <dbReference type="EMBL" id="KAF7843244.1"/>
    </source>
</evidence>
<feature type="region of interest" description="Disordered" evidence="1">
    <location>
        <begin position="1"/>
        <end position="32"/>
    </location>
</feature>
<keyword evidence="3" id="KW-1185">Reference proteome</keyword>
<name>A0A834XF52_9FABA</name>
<dbReference type="AlphaFoldDB" id="A0A834XF52"/>
<reference evidence="2" key="1">
    <citation type="submission" date="2020-09" db="EMBL/GenBank/DDBJ databases">
        <title>Genome-Enabled Discovery of Anthraquinone Biosynthesis in Senna tora.</title>
        <authorList>
            <person name="Kang S.-H."/>
            <person name="Pandey R.P."/>
            <person name="Lee C.-M."/>
            <person name="Sim J.-S."/>
            <person name="Jeong J.-T."/>
            <person name="Choi B.-S."/>
            <person name="Jung M."/>
            <person name="Ginzburg D."/>
            <person name="Zhao K."/>
            <person name="Won S.Y."/>
            <person name="Oh T.-J."/>
            <person name="Yu Y."/>
            <person name="Kim N.-H."/>
            <person name="Lee O.R."/>
            <person name="Lee T.-H."/>
            <person name="Bashyal P."/>
            <person name="Kim T.-S."/>
            <person name="Lee W.-H."/>
            <person name="Kawkins C."/>
            <person name="Kim C.-K."/>
            <person name="Kim J.S."/>
            <person name="Ahn B.O."/>
            <person name="Rhee S.Y."/>
            <person name="Sohng J.K."/>
        </authorList>
    </citation>
    <scope>NUCLEOTIDE SEQUENCE</scope>
    <source>
        <tissue evidence="2">Leaf</tissue>
    </source>
</reference>